<feature type="domain" description="AAA+ ATPase" evidence="5">
    <location>
        <begin position="274"/>
        <end position="410"/>
    </location>
</feature>
<dbReference type="InterPro" id="IPR027417">
    <property type="entry name" value="P-loop_NTPase"/>
</dbReference>
<reference evidence="6 7" key="1">
    <citation type="submission" date="2021-10" db="EMBL/GenBank/DDBJ databases">
        <title>Collection of gut derived symbiotic bacterial strains cultured from healthy donors.</title>
        <authorList>
            <person name="Lin H."/>
            <person name="Littmann E."/>
            <person name="Claire K."/>
            <person name="Pamer E."/>
        </authorList>
    </citation>
    <scope>NUCLEOTIDE SEQUENCE [LARGE SCALE GENOMIC DNA]</scope>
    <source>
        <strain evidence="6 7">MSK.17.68</strain>
    </source>
</reference>
<dbReference type="Pfam" id="PF17862">
    <property type="entry name" value="AAA_lid_3"/>
    <property type="match status" value="1"/>
</dbReference>
<dbReference type="InterPro" id="IPR052381">
    <property type="entry name" value="AAA_domain_protein"/>
</dbReference>
<keyword evidence="7" id="KW-1185">Reference proteome</keyword>
<dbReference type="SMART" id="SM00382">
    <property type="entry name" value="AAA"/>
    <property type="match status" value="1"/>
</dbReference>
<dbReference type="SUPFAM" id="SSF52540">
    <property type="entry name" value="P-loop containing nucleoside triphosphate hydrolases"/>
    <property type="match status" value="1"/>
</dbReference>
<evidence type="ECO:0000256" key="4">
    <source>
        <dbReference type="ARBA" id="ARBA00040480"/>
    </source>
</evidence>
<evidence type="ECO:0000259" key="5">
    <source>
        <dbReference type="SMART" id="SM00382"/>
    </source>
</evidence>
<comment type="similarity">
    <text evidence="3">Belongs to the AAA ATPase family. Highly divergent.</text>
</comment>
<protein>
    <recommendedName>
        <fullName evidence="4">Uncharacterized AAA domain-containing protein ycf46</fullName>
    </recommendedName>
</protein>
<comment type="caution">
    <text evidence="6">The sequence shown here is derived from an EMBL/GenBank/DDBJ whole genome shotgun (WGS) entry which is preliminary data.</text>
</comment>
<dbReference type="PANTHER" id="PTHR42960:SF1">
    <property type="entry name" value="YCF46 PROTEIN"/>
    <property type="match status" value="1"/>
</dbReference>
<evidence type="ECO:0000256" key="3">
    <source>
        <dbReference type="ARBA" id="ARBA00038088"/>
    </source>
</evidence>
<dbReference type="InterPro" id="IPR041569">
    <property type="entry name" value="AAA_lid_3"/>
</dbReference>
<dbReference type="EMBL" id="JAJBMB010000008">
    <property type="protein sequence ID" value="MCB5446470.1"/>
    <property type="molecule type" value="Genomic_DNA"/>
</dbReference>
<dbReference type="InterPro" id="IPR003593">
    <property type="entry name" value="AAA+_ATPase"/>
</dbReference>
<evidence type="ECO:0000313" key="6">
    <source>
        <dbReference type="EMBL" id="MCB5446470.1"/>
    </source>
</evidence>
<organism evidence="6 7">
    <name type="scientific">Intestinibacter bartlettii</name>
    <dbReference type="NCBI Taxonomy" id="261299"/>
    <lineage>
        <taxon>Bacteria</taxon>
        <taxon>Bacillati</taxon>
        <taxon>Bacillota</taxon>
        <taxon>Clostridia</taxon>
        <taxon>Peptostreptococcales</taxon>
        <taxon>Peptostreptococcaceae</taxon>
        <taxon>Intestinibacter</taxon>
    </lineage>
</organism>
<keyword evidence="2" id="KW-0067">ATP-binding</keyword>
<proteinExistence type="inferred from homology"/>
<evidence type="ECO:0000256" key="1">
    <source>
        <dbReference type="ARBA" id="ARBA00022741"/>
    </source>
</evidence>
<dbReference type="PANTHER" id="PTHR42960">
    <property type="entry name" value="YCF46 PROTEIN"/>
    <property type="match status" value="1"/>
</dbReference>
<dbReference type="Proteomes" id="UP001299409">
    <property type="component" value="Unassembled WGS sequence"/>
</dbReference>
<evidence type="ECO:0000313" key="7">
    <source>
        <dbReference type="Proteomes" id="UP001299409"/>
    </source>
</evidence>
<dbReference type="Pfam" id="PF00004">
    <property type="entry name" value="AAA"/>
    <property type="match status" value="1"/>
</dbReference>
<sequence length="509" mass="57241">MEGEKMATLKQNLIRYIDARFPIIYLDTYEELKLDEIIKSISYGRKIVEWNGANGFVNFDTKLTALLDSDSLNIVDSLGYTLNFLDKSRDLDNSLFVIKDAHSLLNDLGIVSKLKSLAIKINAGLIDSTIIIVSSIVNIPKELEKFITVLEMDYLSKKEIEKVIMSFIKENEMPAIKDELLEEMAVKFKGLTKYEIENIIALAYAENGELNKTDISLIFEQKRQIIKKSGILEMIPLKESINDIGGLLKLKNWLIKKSKVFKNLDKALEFGVDMPKGVLIVGIPGCGKSLNAKAIANLFEAPLLRMDMGRLMGKYVGESEANMRKAILMAESISPCVLWVDELEKAFAGVGSNGGASDIVTRLFGNFLTWMQEKDSPTFVVATANDVTKLPPELLRKGRFDEVFFVGLPNLDDRKKIFDIHIQKRRPDDKNNINLDLLASKTDGYTGADIENVIIESVENVFSEGKNRLTTEDITKVINETSSLSVIMKESIDSMTEEYKKRKFKNASM</sequence>
<evidence type="ECO:0000256" key="2">
    <source>
        <dbReference type="ARBA" id="ARBA00022840"/>
    </source>
</evidence>
<accession>A0ABS8CYD0</accession>
<keyword evidence="1" id="KW-0547">Nucleotide-binding</keyword>
<dbReference type="Gene3D" id="1.10.8.60">
    <property type="match status" value="1"/>
</dbReference>
<name>A0ABS8CYD0_9FIRM</name>
<gene>
    <name evidence="6" type="ORF">LIP50_09680</name>
</gene>
<dbReference type="Gene3D" id="3.40.50.300">
    <property type="entry name" value="P-loop containing nucleotide triphosphate hydrolases"/>
    <property type="match status" value="1"/>
</dbReference>
<dbReference type="InterPro" id="IPR003959">
    <property type="entry name" value="ATPase_AAA_core"/>
</dbReference>